<dbReference type="InterPro" id="IPR016193">
    <property type="entry name" value="Cytidine_deaminase-like"/>
</dbReference>
<feature type="active site" description="Proton donor" evidence="7">
    <location>
        <position position="62"/>
    </location>
</feature>
<gene>
    <name evidence="7" type="primary">tadA</name>
    <name evidence="9" type="ORF">Megvenef_00628</name>
</gene>
<comment type="subunit">
    <text evidence="7">Homodimer.</text>
</comment>
<evidence type="ECO:0000256" key="7">
    <source>
        <dbReference type="HAMAP-Rule" id="MF_00972"/>
    </source>
</evidence>
<feature type="binding site" evidence="7">
    <location>
        <position position="90"/>
    </location>
    <ligand>
        <name>Zn(2+)</name>
        <dbReference type="ChEBI" id="CHEBI:29105"/>
        <note>catalytic</note>
    </ligand>
</feature>
<evidence type="ECO:0000256" key="2">
    <source>
        <dbReference type="ARBA" id="ARBA00022694"/>
    </source>
</evidence>
<dbReference type="InterPro" id="IPR028883">
    <property type="entry name" value="tRNA_aden_deaminase"/>
</dbReference>
<feature type="binding site" evidence="7">
    <location>
        <position position="60"/>
    </location>
    <ligand>
        <name>Zn(2+)</name>
        <dbReference type="ChEBI" id="CHEBI:29105"/>
        <note>catalytic</note>
    </ligand>
</feature>
<accession>A0ABU5NBU9</accession>
<protein>
    <recommendedName>
        <fullName evidence="7">tRNA-specific adenosine deaminase</fullName>
        <ecNumber evidence="7">3.5.4.33</ecNumber>
    </recommendedName>
</protein>
<dbReference type="HAMAP" id="MF_00972">
    <property type="entry name" value="tRNA_aden_deaminase"/>
    <property type="match status" value="1"/>
</dbReference>
<evidence type="ECO:0000256" key="4">
    <source>
        <dbReference type="ARBA" id="ARBA00022801"/>
    </source>
</evidence>
<evidence type="ECO:0000256" key="1">
    <source>
        <dbReference type="ARBA" id="ARBA00010669"/>
    </source>
</evidence>
<name>A0ABU5NBU9_9RICK</name>
<keyword evidence="10" id="KW-1185">Reference proteome</keyword>
<dbReference type="EMBL" id="JARJFB010000034">
    <property type="protein sequence ID" value="MEA0970660.1"/>
    <property type="molecule type" value="Genomic_DNA"/>
</dbReference>
<dbReference type="Gene3D" id="3.40.140.10">
    <property type="entry name" value="Cytidine Deaminase, domain 2"/>
    <property type="match status" value="1"/>
</dbReference>
<dbReference type="InterPro" id="IPR002125">
    <property type="entry name" value="CMP_dCMP_dom"/>
</dbReference>
<keyword evidence="3 7" id="KW-0479">Metal-binding</keyword>
<dbReference type="SUPFAM" id="SSF53927">
    <property type="entry name" value="Cytidine deaminase-like"/>
    <property type="match status" value="1"/>
</dbReference>
<dbReference type="PROSITE" id="PS00903">
    <property type="entry name" value="CYT_DCMP_DEAMINASES_1"/>
    <property type="match status" value="1"/>
</dbReference>
<feature type="domain" description="CMP/dCMP-type deaminase" evidence="8">
    <location>
        <begin position="7"/>
        <end position="118"/>
    </location>
</feature>
<reference evidence="9 10" key="1">
    <citation type="submission" date="2023-03" db="EMBL/GenBank/DDBJ databases">
        <title>Host association and intracellularity evolved multiple times independently in the Rickettsiales.</title>
        <authorList>
            <person name="Castelli M."/>
            <person name="Nardi T."/>
            <person name="Gammuto L."/>
            <person name="Bellinzona G."/>
            <person name="Sabaneyeva E."/>
            <person name="Potekhin A."/>
            <person name="Serra V."/>
            <person name="Petroni G."/>
            <person name="Sassera D."/>
        </authorList>
    </citation>
    <scope>NUCLEOTIDE SEQUENCE [LARGE SCALE GENOMIC DNA]</scope>
    <source>
        <strain evidence="9 10">Sr 2-6</strain>
    </source>
</reference>
<dbReference type="PROSITE" id="PS51747">
    <property type="entry name" value="CYT_DCMP_DEAMINASES_2"/>
    <property type="match status" value="1"/>
</dbReference>
<dbReference type="EC" id="3.5.4.33" evidence="7"/>
<dbReference type="PANTHER" id="PTHR11079">
    <property type="entry name" value="CYTOSINE DEAMINASE FAMILY MEMBER"/>
    <property type="match status" value="1"/>
</dbReference>
<dbReference type="PANTHER" id="PTHR11079:SF179">
    <property type="entry name" value="TRNA(ADENINE(34)) DEAMINASE, CHLOROPLASTIC"/>
    <property type="match status" value="1"/>
</dbReference>
<comment type="function">
    <text evidence="7">Catalyzes the deamination of adenosine to inosine at the wobble position 34 of tRNA(Arg2).</text>
</comment>
<dbReference type="Pfam" id="PF00383">
    <property type="entry name" value="dCMP_cyt_deam_1"/>
    <property type="match status" value="1"/>
</dbReference>
<feature type="binding site" evidence="7">
    <location>
        <position position="93"/>
    </location>
    <ligand>
        <name>Zn(2+)</name>
        <dbReference type="ChEBI" id="CHEBI:29105"/>
        <note>catalytic</note>
    </ligand>
</feature>
<comment type="similarity">
    <text evidence="1">Belongs to the cytidine and deoxycytidylate deaminase family. ADAT2 subfamily.</text>
</comment>
<evidence type="ECO:0000313" key="10">
    <source>
        <dbReference type="Proteomes" id="UP001291687"/>
    </source>
</evidence>
<comment type="caution">
    <text evidence="9">The sequence shown here is derived from an EMBL/GenBank/DDBJ whole genome shotgun (WGS) entry which is preliminary data.</text>
</comment>
<sequence length="160" mass="17983">MANFDTDFNNFYMHMALAEARLAYLEGEVPVGCVIVNHLTNTVISSAHNMSQQGNNPNLHAEMIAIDMACKKINNKTLLNCDIYITLEPCTMCASAISNARIARMYYAASDEKQGAVENGVRFYTTNSCFYRPEIYSGIQRLESETIIASFFSKLRKNKL</sequence>
<evidence type="ECO:0000256" key="6">
    <source>
        <dbReference type="ARBA" id="ARBA00048045"/>
    </source>
</evidence>
<keyword evidence="4 7" id="KW-0378">Hydrolase</keyword>
<dbReference type="RefSeq" id="WP_322776562.1">
    <property type="nucleotide sequence ID" value="NZ_JARJFB010000034.1"/>
</dbReference>
<evidence type="ECO:0000313" key="9">
    <source>
        <dbReference type="EMBL" id="MEA0970660.1"/>
    </source>
</evidence>
<dbReference type="InterPro" id="IPR016192">
    <property type="entry name" value="APOBEC/CMP_deaminase_Zn-bd"/>
</dbReference>
<keyword evidence="5 7" id="KW-0862">Zinc</keyword>
<dbReference type="Proteomes" id="UP001291687">
    <property type="component" value="Unassembled WGS sequence"/>
</dbReference>
<comment type="catalytic activity">
    <reaction evidence="6 7">
        <text>adenosine(34) in tRNA + H2O + H(+) = inosine(34) in tRNA + NH4(+)</text>
        <dbReference type="Rhea" id="RHEA:43168"/>
        <dbReference type="Rhea" id="RHEA-COMP:10373"/>
        <dbReference type="Rhea" id="RHEA-COMP:10374"/>
        <dbReference type="ChEBI" id="CHEBI:15377"/>
        <dbReference type="ChEBI" id="CHEBI:15378"/>
        <dbReference type="ChEBI" id="CHEBI:28938"/>
        <dbReference type="ChEBI" id="CHEBI:74411"/>
        <dbReference type="ChEBI" id="CHEBI:82852"/>
        <dbReference type="EC" id="3.5.4.33"/>
    </reaction>
</comment>
<dbReference type="CDD" id="cd01285">
    <property type="entry name" value="nucleoside_deaminase"/>
    <property type="match status" value="1"/>
</dbReference>
<evidence type="ECO:0000256" key="3">
    <source>
        <dbReference type="ARBA" id="ARBA00022723"/>
    </source>
</evidence>
<organism evidence="9 10">
    <name type="scientific">Candidatus Megaera venefica</name>
    <dbReference type="NCBI Taxonomy" id="2055910"/>
    <lineage>
        <taxon>Bacteria</taxon>
        <taxon>Pseudomonadati</taxon>
        <taxon>Pseudomonadota</taxon>
        <taxon>Alphaproteobacteria</taxon>
        <taxon>Rickettsiales</taxon>
        <taxon>Rickettsiaceae</taxon>
        <taxon>Candidatus Megaera</taxon>
    </lineage>
</organism>
<keyword evidence="2 7" id="KW-0819">tRNA processing</keyword>
<proteinExistence type="inferred from homology"/>
<evidence type="ECO:0000256" key="5">
    <source>
        <dbReference type="ARBA" id="ARBA00022833"/>
    </source>
</evidence>
<comment type="cofactor">
    <cofactor evidence="7">
        <name>Zn(2+)</name>
        <dbReference type="ChEBI" id="CHEBI:29105"/>
    </cofactor>
    <text evidence="7">Binds 1 zinc ion per subunit.</text>
</comment>
<evidence type="ECO:0000259" key="8">
    <source>
        <dbReference type="PROSITE" id="PS51747"/>
    </source>
</evidence>